<dbReference type="Gene3D" id="3.40.50.620">
    <property type="entry name" value="HUPs"/>
    <property type="match status" value="1"/>
</dbReference>
<dbReference type="RefSeq" id="WP_165871288.1">
    <property type="nucleotide sequence ID" value="NZ_SMGG01000005.1"/>
</dbReference>
<dbReference type="GO" id="GO:0006529">
    <property type="term" value="P:asparagine biosynthetic process"/>
    <property type="evidence" value="ECO:0007669"/>
    <property type="project" value="InterPro"/>
</dbReference>
<dbReference type="AlphaFoldDB" id="A0A4R1K701"/>
<proteinExistence type="predicted"/>
<keyword evidence="3" id="KW-1185">Reference proteome</keyword>
<dbReference type="GO" id="GO:0004066">
    <property type="term" value="F:asparagine synthase (glutamine-hydrolyzing) activity"/>
    <property type="evidence" value="ECO:0007669"/>
    <property type="project" value="InterPro"/>
</dbReference>
<dbReference type="InterPro" id="IPR052188">
    <property type="entry name" value="Ni-pincer_cofactor_biosynth"/>
</dbReference>
<organism evidence="2 3">
    <name type="scientific">Seleniivibrio woodruffii</name>
    <dbReference type="NCBI Taxonomy" id="1078050"/>
    <lineage>
        <taxon>Bacteria</taxon>
        <taxon>Pseudomonadati</taxon>
        <taxon>Deferribacterota</taxon>
        <taxon>Deferribacteres</taxon>
        <taxon>Deferribacterales</taxon>
        <taxon>Geovibrionaceae</taxon>
        <taxon>Seleniivibrio</taxon>
    </lineage>
</organism>
<dbReference type="InterPro" id="IPR001962">
    <property type="entry name" value="Asn_synthase"/>
</dbReference>
<protein>
    <recommendedName>
        <fullName evidence="1">Asparagine synthetase domain-containing protein</fullName>
    </recommendedName>
</protein>
<comment type="caution">
    <text evidence="2">The sequence shown here is derived from an EMBL/GenBank/DDBJ whole genome shotgun (WGS) entry which is preliminary data.</text>
</comment>
<evidence type="ECO:0000259" key="1">
    <source>
        <dbReference type="Pfam" id="PF00733"/>
    </source>
</evidence>
<dbReference type="InterPro" id="IPR014729">
    <property type="entry name" value="Rossmann-like_a/b/a_fold"/>
</dbReference>
<dbReference type="EMBL" id="SMGG01000005">
    <property type="protein sequence ID" value="TCK59994.1"/>
    <property type="molecule type" value="Genomic_DNA"/>
</dbReference>
<sequence>METYFNKFDKVFVALSGGADSAAVLMMAVEYLGADRVTAFTCTGSHVFGHEIETAKEISAKLGVKHVCMVVDMPEQFYENAPDRCYHCKKATLAKIVEMAKGDTIFDGTNIDDDPRNRPGFRALQETGIISPLRDLGLGKSFTLDKVKPLDIDFHDESCKATRLTLPIDEERMDRVERVESLLRDRFRGLRYRLDDNRIEFKKPVRLSASDFENIVNAVGMIS</sequence>
<evidence type="ECO:0000313" key="2">
    <source>
        <dbReference type="EMBL" id="TCK59994.1"/>
    </source>
</evidence>
<accession>A0A4R1K701</accession>
<name>A0A4R1K701_9BACT</name>
<dbReference type="Proteomes" id="UP000294614">
    <property type="component" value="Unassembled WGS sequence"/>
</dbReference>
<gene>
    <name evidence="2" type="ORF">C8D98_2166</name>
</gene>
<dbReference type="PANTHER" id="PTHR43169">
    <property type="entry name" value="EXSB FAMILY PROTEIN"/>
    <property type="match status" value="1"/>
</dbReference>
<dbReference type="PANTHER" id="PTHR43169:SF2">
    <property type="entry name" value="NAD_GMP SYNTHASE DOMAIN-CONTAINING PROTEIN"/>
    <property type="match status" value="1"/>
</dbReference>
<reference evidence="2 3" key="1">
    <citation type="submission" date="2019-03" db="EMBL/GenBank/DDBJ databases">
        <title>Genomic Encyclopedia of Type Strains, Phase IV (KMG-IV): sequencing the most valuable type-strain genomes for metagenomic binning, comparative biology and taxonomic classification.</title>
        <authorList>
            <person name="Goeker M."/>
        </authorList>
    </citation>
    <scope>NUCLEOTIDE SEQUENCE [LARGE SCALE GENOMIC DNA]</scope>
    <source>
        <strain evidence="2 3">DSM 24984</strain>
    </source>
</reference>
<feature type="domain" description="Asparagine synthetase" evidence="1">
    <location>
        <begin position="11"/>
        <end position="90"/>
    </location>
</feature>
<evidence type="ECO:0000313" key="3">
    <source>
        <dbReference type="Proteomes" id="UP000294614"/>
    </source>
</evidence>
<dbReference type="Pfam" id="PF00733">
    <property type="entry name" value="Asn_synthase"/>
    <property type="match status" value="1"/>
</dbReference>
<dbReference type="SUPFAM" id="SSF52402">
    <property type="entry name" value="Adenine nucleotide alpha hydrolases-like"/>
    <property type="match status" value="1"/>
</dbReference>